<name>A0AAD8MBL9_9APIA</name>
<feature type="compositionally biased region" description="Low complexity" evidence="1">
    <location>
        <begin position="123"/>
        <end position="136"/>
    </location>
</feature>
<evidence type="ECO:0000313" key="4">
    <source>
        <dbReference type="Proteomes" id="UP001237642"/>
    </source>
</evidence>
<keyword evidence="4" id="KW-1185">Reference proteome</keyword>
<keyword evidence="2" id="KW-1133">Transmembrane helix</keyword>
<reference evidence="3" key="1">
    <citation type="submission" date="2023-02" db="EMBL/GenBank/DDBJ databases">
        <title>Genome of toxic invasive species Heracleum sosnowskyi carries increased number of genes despite the absence of recent whole-genome duplications.</title>
        <authorList>
            <person name="Schelkunov M."/>
            <person name="Shtratnikova V."/>
            <person name="Makarenko M."/>
            <person name="Klepikova A."/>
            <person name="Omelchenko D."/>
            <person name="Novikova G."/>
            <person name="Obukhova E."/>
            <person name="Bogdanov V."/>
            <person name="Penin A."/>
            <person name="Logacheva M."/>
        </authorList>
    </citation>
    <scope>NUCLEOTIDE SEQUENCE</scope>
    <source>
        <strain evidence="3">Hsosn_3</strain>
        <tissue evidence="3">Leaf</tissue>
    </source>
</reference>
<dbReference type="EMBL" id="JAUIZM010000008">
    <property type="protein sequence ID" value="KAK1367786.1"/>
    <property type="molecule type" value="Genomic_DNA"/>
</dbReference>
<dbReference type="Proteomes" id="UP001237642">
    <property type="component" value="Unassembled WGS sequence"/>
</dbReference>
<keyword evidence="2" id="KW-0812">Transmembrane</keyword>
<evidence type="ECO:0000313" key="3">
    <source>
        <dbReference type="EMBL" id="KAK1367786.1"/>
    </source>
</evidence>
<keyword evidence="2" id="KW-0472">Membrane</keyword>
<feature type="transmembrane region" description="Helical" evidence="2">
    <location>
        <begin position="12"/>
        <end position="29"/>
    </location>
</feature>
<protein>
    <submittedName>
        <fullName evidence="3">Uncharacterized protein</fullName>
    </submittedName>
</protein>
<evidence type="ECO:0000256" key="1">
    <source>
        <dbReference type="SAM" id="MobiDB-lite"/>
    </source>
</evidence>
<evidence type="ECO:0000256" key="2">
    <source>
        <dbReference type="SAM" id="Phobius"/>
    </source>
</evidence>
<organism evidence="3 4">
    <name type="scientific">Heracleum sosnowskyi</name>
    <dbReference type="NCBI Taxonomy" id="360622"/>
    <lineage>
        <taxon>Eukaryota</taxon>
        <taxon>Viridiplantae</taxon>
        <taxon>Streptophyta</taxon>
        <taxon>Embryophyta</taxon>
        <taxon>Tracheophyta</taxon>
        <taxon>Spermatophyta</taxon>
        <taxon>Magnoliopsida</taxon>
        <taxon>eudicotyledons</taxon>
        <taxon>Gunneridae</taxon>
        <taxon>Pentapetalae</taxon>
        <taxon>asterids</taxon>
        <taxon>campanulids</taxon>
        <taxon>Apiales</taxon>
        <taxon>Apiaceae</taxon>
        <taxon>Apioideae</taxon>
        <taxon>apioid superclade</taxon>
        <taxon>Tordylieae</taxon>
        <taxon>Tordyliinae</taxon>
        <taxon>Heracleum</taxon>
    </lineage>
</organism>
<reference evidence="3" key="2">
    <citation type="submission" date="2023-05" db="EMBL/GenBank/DDBJ databases">
        <authorList>
            <person name="Schelkunov M.I."/>
        </authorList>
    </citation>
    <scope>NUCLEOTIDE SEQUENCE</scope>
    <source>
        <strain evidence="3">Hsosn_3</strain>
        <tissue evidence="3">Leaf</tissue>
    </source>
</reference>
<proteinExistence type="predicted"/>
<sequence length="317" mass="35207">MDNGYQFRCKNLILLFAIVFAVVMVVQHFELPYGSELLPSLLSSKVSYIKKSYFPAGGESSSDFVLERNQSLEGDLGLVSTNPFQKVIEVNEDDRNSVSNGTLEKALDNDHKVSSNGFTEGGSSSHSSNQIRSSDSGLAVPPAISASSYTNSDSNLSAPVISAKDETDSRLKDATYSSSRYVKRSPVEGNFTGSTNDYVTDFHPVNNSATMLVMPISKMNEFLHMSYSLPHSQPSQFHSEVYKNLVYARSQIENAPVLSNDADLYAPLYRNVSMFRRSYEIMEGMLKVYIYKDGEKPIFHDSILEGIYSCEVLDCFS</sequence>
<comment type="caution">
    <text evidence="3">The sequence shown here is derived from an EMBL/GenBank/DDBJ whole genome shotgun (WGS) entry which is preliminary data.</text>
</comment>
<feature type="region of interest" description="Disordered" evidence="1">
    <location>
        <begin position="95"/>
        <end position="139"/>
    </location>
</feature>
<accession>A0AAD8MBL9</accession>
<gene>
    <name evidence="3" type="ORF">POM88_033878</name>
</gene>
<dbReference type="AlphaFoldDB" id="A0AAD8MBL9"/>